<reference evidence="2" key="1">
    <citation type="journal article" date="2019" name="bioRxiv">
        <title>The Genome of the Zebra Mussel, Dreissena polymorpha: A Resource for Invasive Species Research.</title>
        <authorList>
            <person name="McCartney M.A."/>
            <person name="Auch B."/>
            <person name="Kono T."/>
            <person name="Mallez S."/>
            <person name="Zhang Y."/>
            <person name="Obille A."/>
            <person name="Becker A."/>
            <person name="Abrahante J.E."/>
            <person name="Garbe J."/>
            <person name="Badalamenti J.P."/>
            <person name="Herman A."/>
            <person name="Mangelson H."/>
            <person name="Liachko I."/>
            <person name="Sullivan S."/>
            <person name="Sone E.D."/>
            <person name="Koren S."/>
            <person name="Silverstein K.A.T."/>
            <person name="Beckman K.B."/>
            <person name="Gohl D.M."/>
        </authorList>
    </citation>
    <scope>NUCLEOTIDE SEQUENCE</scope>
    <source>
        <strain evidence="2">Duluth1</strain>
        <tissue evidence="2">Whole animal</tissue>
    </source>
</reference>
<keyword evidence="1" id="KW-1133">Transmembrane helix</keyword>
<dbReference type="AlphaFoldDB" id="A0A9D4JK25"/>
<reference evidence="2" key="2">
    <citation type="submission" date="2020-11" db="EMBL/GenBank/DDBJ databases">
        <authorList>
            <person name="McCartney M.A."/>
            <person name="Auch B."/>
            <person name="Kono T."/>
            <person name="Mallez S."/>
            <person name="Becker A."/>
            <person name="Gohl D.M."/>
            <person name="Silverstein K.A.T."/>
            <person name="Koren S."/>
            <person name="Bechman K.B."/>
            <person name="Herman A."/>
            <person name="Abrahante J.E."/>
            <person name="Garbe J."/>
        </authorList>
    </citation>
    <scope>NUCLEOTIDE SEQUENCE</scope>
    <source>
        <strain evidence="2">Duluth1</strain>
        <tissue evidence="2">Whole animal</tissue>
    </source>
</reference>
<accession>A0A9D4JK25</accession>
<feature type="transmembrane region" description="Helical" evidence="1">
    <location>
        <begin position="44"/>
        <end position="64"/>
    </location>
</feature>
<feature type="transmembrane region" description="Helical" evidence="1">
    <location>
        <begin position="108"/>
        <end position="129"/>
    </location>
</feature>
<name>A0A9D4JK25_DREPO</name>
<evidence type="ECO:0000256" key="1">
    <source>
        <dbReference type="SAM" id="Phobius"/>
    </source>
</evidence>
<dbReference type="InterPro" id="IPR050327">
    <property type="entry name" value="Proton-linked_MCT"/>
</dbReference>
<feature type="transmembrane region" description="Helical" evidence="1">
    <location>
        <begin position="76"/>
        <end position="96"/>
    </location>
</feature>
<evidence type="ECO:0008006" key="4">
    <source>
        <dbReference type="Google" id="ProtNLM"/>
    </source>
</evidence>
<feature type="transmembrane region" description="Helical" evidence="1">
    <location>
        <begin position="228"/>
        <end position="245"/>
    </location>
</feature>
<keyword evidence="3" id="KW-1185">Reference proteome</keyword>
<dbReference type="Pfam" id="PF07690">
    <property type="entry name" value="MFS_1"/>
    <property type="match status" value="1"/>
</dbReference>
<feature type="transmembrane region" description="Helical" evidence="1">
    <location>
        <begin position="19"/>
        <end position="38"/>
    </location>
</feature>
<dbReference type="InterPro" id="IPR011701">
    <property type="entry name" value="MFS"/>
</dbReference>
<gene>
    <name evidence="2" type="ORF">DPMN_141605</name>
</gene>
<sequence length="459" mass="50379">MFTCPIVSILCNRVSCRKLCYLGAVLYVLGLHVSAYATSLLFLYLSYGCLAGIGRAFVLTPGTLLLSDYFNKRRSLAFGLASAGFGIGGFAIAPTIEVMFQHYGFSGTYILLSGIACELFVCISLFRPLSVTTNRSKKESLKEEEKSEVSLQDHVIQTEADATEDMRTDINDDIQNTNESEHIVEQVPMLTINGVHTESSVKGELEAKTQKNETSAKKKLINFSVLKDVRFVTLCIAAFVFHLPTRGLFLPALAKAKGLTDIQTAYMLSIIAGSDTVFRVVSGFVLDVKSLRSLRPYIYNAVSFVQCIPMFLFPTLHTFEQFAAVCCLEGVIMGLKTAQRQVILVDILGVDKLPTSFAFMLTTEGLATLIGPPVAGYLKDTYGVYDYSFYFGGCAILFGAMILACGNIRNYITKRHKKKSNTAGVENGVPVSTPPYWYVDHNPISRGSHLNLAPQGLLL</sequence>
<dbReference type="InterPro" id="IPR036259">
    <property type="entry name" value="MFS_trans_sf"/>
</dbReference>
<dbReference type="Proteomes" id="UP000828390">
    <property type="component" value="Unassembled WGS sequence"/>
</dbReference>
<evidence type="ECO:0000313" key="2">
    <source>
        <dbReference type="EMBL" id="KAH3813154.1"/>
    </source>
</evidence>
<protein>
    <recommendedName>
        <fullName evidence="4">Monocarboxylate transporter</fullName>
    </recommendedName>
</protein>
<dbReference type="EMBL" id="JAIWYP010000006">
    <property type="protein sequence ID" value="KAH3813154.1"/>
    <property type="molecule type" value="Genomic_DNA"/>
</dbReference>
<feature type="transmembrane region" description="Helical" evidence="1">
    <location>
        <begin position="297"/>
        <end position="316"/>
    </location>
</feature>
<dbReference type="Gene3D" id="1.20.1250.20">
    <property type="entry name" value="MFS general substrate transporter like domains"/>
    <property type="match status" value="1"/>
</dbReference>
<feature type="transmembrane region" description="Helical" evidence="1">
    <location>
        <begin position="265"/>
        <end position="285"/>
    </location>
</feature>
<comment type="caution">
    <text evidence="2">The sequence shown here is derived from an EMBL/GenBank/DDBJ whole genome shotgun (WGS) entry which is preliminary data.</text>
</comment>
<dbReference type="PANTHER" id="PTHR11360">
    <property type="entry name" value="MONOCARBOXYLATE TRANSPORTER"/>
    <property type="match status" value="1"/>
</dbReference>
<dbReference type="PANTHER" id="PTHR11360:SF284">
    <property type="entry name" value="EG:103B4.3 PROTEIN-RELATED"/>
    <property type="match status" value="1"/>
</dbReference>
<keyword evidence="1" id="KW-0472">Membrane</keyword>
<feature type="transmembrane region" description="Helical" evidence="1">
    <location>
        <begin position="387"/>
        <end position="408"/>
    </location>
</feature>
<organism evidence="2 3">
    <name type="scientific">Dreissena polymorpha</name>
    <name type="common">Zebra mussel</name>
    <name type="synonym">Mytilus polymorpha</name>
    <dbReference type="NCBI Taxonomy" id="45954"/>
    <lineage>
        <taxon>Eukaryota</taxon>
        <taxon>Metazoa</taxon>
        <taxon>Spiralia</taxon>
        <taxon>Lophotrochozoa</taxon>
        <taxon>Mollusca</taxon>
        <taxon>Bivalvia</taxon>
        <taxon>Autobranchia</taxon>
        <taxon>Heteroconchia</taxon>
        <taxon>Euheterodonta</taxon>
        <taxon>Imparidentia</taxon>
        <taxon>Neoheterodontei</taxon>
        <taxon>Myida</taxon>
        <taxon>Dreissenoidea</taxon>
        <taxon>Dreissenidae</taxon>
        <taxon>Dreissena</taxon>
    </lineage>
</organism>
<evidence type="ECO:0000313" key="3">
    <source>
        <dbReference type="Proteomes" id="UP000828390"/>
    </source>
</evidence>
<keyword evidence="1" id="KW-0812">Transmembrane</keyword>
<proteinExistence type="predicted"/>
<dbReference type="GO" id="GO:0008028">
    <property type="term" value="F:monocarboxylic acid transmembrane transporter activity"/>
    <property type="evidence" value="ECO:0007669"/>
    <property type="project" value="TreeGrafter"/>
</dbReference>
<dbReference type="SUPFAM" id="SSF103473">
    <property type="entry name" value="MFS general substrate transporter"/>
    <property type="match status" value="1"/>
</dbReference>